<sequence>MRILLVEDDERIADALAEELNDQHYVVEVAYDGESGWDLAAAFEFDLILLDVMLPKVDGITLCQKLRAQGKATPILMLTARDTVSDRVIGLDAGADDYLVKPFDLQELSARIRALVRRGGATLPPILAWGALRLDPSTYEVFYQDQPVSLSPKEYSLLELFLRHQRRVFSRAQIVEQLWSFEVMPEEATVKAHIRGLRQKLKAAGAPGDLIETVYGLGYRLKEINGETE</sequence>
<gene>
    <name evidence="6" type="ORF">ACFVKH_18675</name>
</gene>
<dbReference type="CDD" id="cd00383">
    <property type="entry name" value="trans_reg_C"/>
    <property type="match status" value="1"/>
</dbReference>
<keyword evidence="7" id="KW-1185">Reference proteome</keyword>
<proteinExistence type="predicted"/>
<feature type="DNA-binding region" description="OmpR/PhoB-type" evidence="3">
    <location>
        <begin position="124"/>
        <end position="223"/>
    </location>
</feature>
<dbReference type="InterPro" id="IPR036388">
    <property type="entry name" value="WH-like_DNA-bd_sf"/>
</dbReference>
<name>A0ABW6IKG1_9CYAN</name>
<evidence type="ECO:0000256" key="2">
    <source>
        <dbReference type="PROSITE-ProRule" id="PRU00169"/>
    </source>
</evidence>
<evidence type="ECO:0000259" key="4">
    <source>
        <dbReference type="PROSITE" id="PS50110"/>
    </source>
</evidence>
<dbReference type="InterPro" id="IPR001789">
    <property type="entry name" value="Sig_transdc_resp-reg_receiver"/>
</dbReference>
<comment type="caution">
    <text evidence="6">The sequence shown here is derived from an EMBL/GenBank/DDBJ whole genome shotgun (WGS) entry which is preliminary data.</text>
</comment>
<dbReference type="SMART" id="SM00448">
    <property type="entry name" value="REC"/>
    <property type="match status" value="1"/>
</dbReference>
<dbReference type="PROSITE" id="PS50110">
    <property type="entry name" value="RESPONSE_REGULATORY"/>
    <property type="match status" value="1"/>
</dbReference>
<keyword evidence="1 3" id="KW-0238">DNA-binding</keyword>
<dbReference type="PROSITE" id="PS51755">
    <property type="entry name" value="OMPR_PHOB"/>
    <property type="match status" value="1"/>
</dbReference>
<organism evidence="6 7">
    <name type="scientific">Almyronema epifaneia S1</name>
    <dbReference type="NCBI Taxonomy" id="2991925"/>
    <lineage>
        <taxon>Bacteria</taxon>
        <taxon>Bacillati</taxon>
        <taxon>Cyanobacteriota</taxon>
        <taxon>Cyanophyceae</taxon>
        <taxon>Nodosilineales</taxon>
        <taxon>Nodosilineaceae</taxon>
        <taxon>Almyronema</taxon>
        <taxon>Almyronema epifaneia</taxon>
    </lineage>
</organism>
<dbReference type="InterPro" id="IPR001867">
    <property type="entry name" value="OmpR/PhoB-type_DNA-bd"/>
</dbReference>
<dbReference type="InterPro" id="IPR016032">
    <property type="entry name" value="Sig_transdc_resp-reg_C-effctor"/>
</dbReference>
<dbReference type="SUPFAM" id="SSF46894">
    <property type="entry name" value="C-terminal effector domain of the bipartite response regulators"/>
    <property type="match status" value="1"/>
</dbReference>
<protein>
    <submittedName>
        <fullName evidence="6">Response regulator transcription factor</fullName>
    </submittedName>
</protein>
<feature type="domain" description="Response regulatory" evidence="4">
    <location>
        <begin position="2"/>
        <end position="116"/>
    </location>
</feature>
<dbReference type="Pfam" id="PF00072">
    <property type="entry name" value="Response_reg"/>
    <property type="match status" value="1"/>
</dbReference>
<feature type="modified residue" description="4-aspartylphosphate" evidence="2">
    <location>
        <position position="51"/>
    </location>
</feature>
<dbReference type="PANTHER" id="PTHR48111">
    <property type="entry name" value="REGULATOR OF RPOS"/>
    <property type="match status" value="1"/>
</dbReference>
<keyword evidence="2" id="KW-0597">Phosphoprotein</keyword>
<dbReference type="EMBL" id="JBHZOL010000105">
    <property type="protein sequence ID" value="MFE4108312.1"/>
    <property type="molecule type" value="Genomic_DNA"/>
</dbReference>
<evidence type="ECO:0000313" key="7">
    <source>
        <dbReference type="Proteomes" id="UP001600165"/>
    </source>
</evidence>
<dbReference type="PANTHER" id="PTHR48111:SF15">
    <property type="entry name" value="OMPR SUBFAMILY"/>
    <property type="match status" value="1"/>
</dbReference>
<evidence type="ECO:0000313" key="6">
    <source>
        <dbReference type="EMBL" id="MFE4108312.1"/>
    </source>
</evidence>
<dbReference type="InterPro" id="IPR011006">
    <property type="entry name" value="CheY-like_superfamily"/>
</dbReference>
<dbReference type="Pfam" id="PF00486">
    <property type="entry name" value="Trans_reg_C"/>
    <property type="match status" value="1"/>
</dbReference>
<feature type="domain" description="OmpR/PhoB-type" evidence="5">
    <location>
        <begin position="124"/>
        <end position="223"/>
    </location>
</feature>
<evidence type="ECO:0000256" key="3">
    <source>
        <dbReference type="PROSITE-ProRule" id="PRU01091"/>
    </source>
</evidence>
<dbReference type="RefSeq" id="WP_377967906.1">
    <property type="nucleotide sequence ID" value="NZ_JBHZOL010000105.1"/>
</dbReference>
<dbReference type="Proteomes" id="UP001600165">
    <property type="component" value="Unassembled WGS sequence"/>
</dbReference>
<dbReference type="SMART" id="SM00862">
    <property type="entry name" value="Trans_reg_C"/>
    <property type="match status" value="1"/>
</dbReference>
<dbReference type="Gene3D" id="6.10.250.690">
    <property type="match status" value="1"/>
</dbReference>
<evidence type="ECO:0000259" key="5">
    <source>
        <dbReference type="PROSITE" id="PS51755"/>
    </source>
</evidence>
<accession>A0ABW6IKG1</accession>
<reference evidence="6 7" key="1">
    <citation type="submission" date="2024-10" db="EMBL/GenBank/DDBJ databases">
        <authorList>
            <person name="Ratan Roy A."/>
            <person name="Morales Sandoval P.H."/>
            <person name="De Los Santos Villalobos S."/>
            <person name="Chakraborty S."/>
            <person name="Mukherjee J."/>
        </authorList>
    </citation>
    <scope>NUCLEOTIDE SEQUENCE [LARGE SCALE GENOMIC DNA]</scope>
    <source>
        <strain evidence="6 7">S1</strain>
    </source>
</reference>
<dbReference type="SUPFAM" id="SSF52172">
    <property type="entry name" value="CheY-like"/>
    <property type="match status" value="1"/>
</dbReference>
<evidence type="ECO:0000256" key="1">
    <source>
        <dbReference type="ARBA" id="ARBA00023125"/>
    </source>
</evidence>
<dbReference type="Gene3D" id="3.40.50.2300">
    <property type="match status" value="1"/>
</dbReference>
<dbReference type="Gene3D" id="1.10.10.10">
    <property type="entry name" value="Winged helix-like DNA-binding domain superfamily/Winged helix DNA-binding domain"/>
    <property type="match status" value="1"/>
</dbReference>
<dbReference type="InterPro" id="IPR039420">
    <property type="entry name" value="WalR-like"/>
</dbReference>